<keyword evidence="8 12" id="KW-0798">TonB box</keyword>
<evidence type="ECO:0000259" key="15">
    <source>
        <dbReference type="Pfam" id="PF00593"/>
    </source>
</evidence>
<dbReference type="PANTHER" id="PTHR32552">
    <property type="entry name" value="FERRICHROME IRON RECEPTOR-RELATED"/>
    <property type="match status" value="1"/>
</dbReference>
<keyword evidence="10 11" id="KW-0998">Cell outer membrane</keyword>
<comment type="caution">
    <text evidence="17">The sequence shown here is derived from an EMBL/GenBank/DDBJ whole genome shotgun (WGS) entry which is preliminary data.</text>
</comment>
<reference evidence="17 18" key="1">
    <citation type="submission" date="2013-04" db="EMBL/GenBank/DDBJ databases">
        <title>Hyphomonas hirschiana VP5 Genome Sequencing.</title>
        <authorList>
            <person name="Lai Q."/>
            <person name="Shao Z."/>
        </authorList>
    </citation>
    <scope>NUCLEOTIDE SEQUENCE [LARGE SCALE GENOMIC DNA]</scope>
    <source>
        <strain evidence="17 18">VP5</strain>
    </source>
</reference>
<dbReference type="Pfam" id="PF07715">
    <property type="entry name" value="Plug"/>
    <property type="match status" value="1"/>
</dbReference>
<feature type="chain" id="PRO_5001577450" evidence="14">
    <location>
        <begin position="27"/>
        <end position="758"/>
    </location>
</feature>
<dbReference type="InterPro" id="IPR000531">
    <property type="entry name" value="Beta-barrel_TonB"/>
</dbReference>
<dbReference type="SUPFAM" id="SSF56935">
    <property type="entry name" value="Porins"/>
    <property type="match status" value="1"/>
</dbReference>
<dbReference type="EMBL" id="ARYI01000012">
    <property type="protein sequence ID" value="KCZ90541.1"/>
    <property type="molecule type" value="Genomic_DNA"/>
</dbReference>
<dbReference type="Pfam" id="PF00593">
    <property type="entry name" value="TonB_dep_Rec_b-barrel"/>
    <property type="match status" value="1"/>
</dbReference>
<dbReference type="InterPro" id="IPR039426">
    <property type="entry name" value="TonB-dep_rcpt-like"/>
</dbReference>
<evidence type="ECO:0000256" key="5">
    <source>
        <dbReference type="ARBA" id="ARBA00022692"/>
    </source>
</evidence>
<comment type="subcellular location">
    <subcellularLocation>
        <location evidence="1 11">Cell outer membrane</location>
        <topology evidence="1 11">Multi-pass membrane protein</topology>
    </subcellularLocation>
</comment>
<dbReference type="PATRIC" id="fig|1280951.3.peg.2703"/>
<gene>
    <name evidence="17" type="ORF">HHI_13420</name>
</gene>
<comment type="similarity">
    <text evidence="11 13">Belongs to the TonB-dependent receptor family.</text>
</comment>
<dbReference type="PROSITE" id="PS52016">
    <property type="entry name" value="TONB_DEPENDENT_REC_3"/>
    <property type="match status" value="1"/>
</dbReference>
<evidence type="ECO:0000256" key="2">
    <source>
        <dbReference type="ARBA" id="ARBA00022448"/>
    </source>
</evidence>
<keyword evidence="6" id="KW-0408">Iron</keyword>
<dbReference type="OrthoDB" id="9760333at2"/>
<keyword evidence="18" id="KW-1185">Reference proteome</keyword>
<evidence type="ECO:0000256" key="13">
    <source>
        <dbReference type="RuleBase" id="RU003357"/>
    </source>
</evidence>
<feature type="short sequence motif" description="TonB box" evidence="12">
    <location>
        <begin position="39"/>
        <end position="45"/>
    </location>
</feature>
<dbReference type="Proteomes" id="UP000025061">
    <property type="component" value="Unassembled WGS sequence"/>
</dbReference>
<dbReference type="InterPro" id="IPR036942">
    <property type="entry name" value="Beta-barrel_TonB_sf"/>
</dbReference>
<dbReference type="PROSITE" id="PS00430">
    <property type="entry name" value="TONB_DEPENDENT_REC_1"/>
    <property type="match status" value="1"/>
</dbReference>
<feature type="signal peptide" evidence="14">
    <location>
        <begin position="1"/>
        <end position="26"/>
    </location>
</feature>
<keyword evidence="17" id="KW-0675">Receptor</keyword>
<evidence type="ECO:0000256" key="11">
    <source>
        <dbReference type="PROSITE-ProRule" id="PRU01360"/>
    </source>
</evidence>
<evidence type="ECO:0000256" key="8">
    <source>
        <dbReference type="ARBA" id="ARBA00023077"/>
    </source>
</evidence>
<dbReference type="InterPro" id="IPR010916">
    <property type="entry name" value="TonB_box_CS"/>
</dbReference>
<keyword evidence="14" id="KW-0732">Signal</keyword>
<keyword evidence="2 11" id="KW-0813">Transport</keyword>
<dbReference type="AlphaFoldDB" id="A0A059FJ54"/>
<evidence type="ECO:0000256" key="1">
    <source>
        <dbReference type="ARBA" id="ARBA00004571"/>
    </source>
</evidence>
<dbReference type="GO" id="GO:0009279">
    <property type="term" value="C:cell outer membrane"/>
    <property type="evidence" value="ECO:0007669"/>
    <property type="project" value="UniProtKB-SubCell"/>
</dbReference>
<feature type="domain" description="TonB-dependent receptor-like beta-barrel" evidence="15">
    <location>
        <begin position="284"/>
        <end position="718"/>
    </location>
</feature>
<accession>A0A059FJ54</accession>
<evidence type="ECO:0000256" key="6">
    <source>
        <dbReference type="ARBA" id="ARBA00023004"/>
    </source>
</evidence>
<dbReference type="GO" id="GO:0006826">
    <property type="term" value="P:iron ion transport"/>
    <property type="evidence" value="ECO:0007669"/>
    <property type="project" value="UniProtKB-KW"/>
</dbReference>
<evidence type="ECO:0000256" key="7">
    <source>
        <dbReference type="ARBA" id="ARBA00023065"/>
    </source>
</evidence>
<name>A0A059FJ54_9PROT</name>
<sequence length="758" mass="81296">MKFLHARSVSCLALISAIGVTGIAPAAFAQADSEKKMETVTVTATRREQTLQEVPVAVSVVSGDLLESTGTGSMDALSDLTPSLTLLKGNNESNSSVSIRGLGTSVFSQAVEPSVSIVIDDVLMARSGQGFQDLIDVQRVEVLRGPQSTLFGKNASAGVVSVTTRGPSETLTGGFDVELAEEDSSYAVRGTLSGPISDTVGFRVSAFTNDYAGHLRNVATGERANGSDSWGLRGKLQFDITDRLALTLIGDYRESDSEPVVTVRTANNPAYLAQLAPVVPGQENTALRANADSYATTEQAGLSAKAEYTFDNDFTLTSISAWRSWDFANNLDVDGLSNENPLPGGLLTFDLNSGTINLNQYTQEVRLASPDLGNFDFLIGAFAYHLDLERHFERRLELMTPGGMIAQSGQFDGSVENNYYAAFASANYYFNDQTSLFGGARLLTEEVNWVAFRDPTNVLVPGDLPLTGVQGILADFTGGVSDTAVVGNIGIRHSFNDYANAYASYSRGYKGKSTTIDFASIQGEEPVDAEESDAYEIGLKLTSPGGRWAANFAAFHTQFNNFQSQAQLPGEIATVLINAGDVSTQGVEAELMARPTDLTDISLGLAYIDATIDTFPSGPCYAGQTVADGCVNGVQDLAGKDLPYSPDLRLTFFGRQTVPLAAMPFDGFIQASGYWQDDILFSLDQSPIATGEARTMVNAAIGVEDKNGRYNASIFVNNVFDEHYVTSISQLGLFGGFTFQYVPRDHQRYVGIRFGANF</sequence>
<keyword evidence="4" id="KW-0410">Iron transport</keyword>
<dbReference type="InterPro" id="IPR012910">
    <property type="entry name" value="Plug_dom"/>
</dbReference>
<evidence type="ECO:0000256" key="10">
    <source>
        <dbReference type="ARBA" id="ARBA00023237"/>
    </source>
</evidence>
<evidence type="ECO:0000256" key="12">
    <source>
        <dbReference type="PROSITE-ProRule" id="PRU10143"/>
    </source>
</evidence>
<keyword evidence="3 11" id="KW-1134">Transmembrane beta strand</keyword>
<dbReference type="RefSeq" id="WP_011647174.1">
    <property type="nucleotide sequence ID" value="NZ_ARYI01000012.1"/>
</dbReference>
<keyword evidence="5 11" id="KW-0812">Transmembrane</keyword>
<evidence type="ECO:0000256" key="3">
    <source>
        <dbReference type="ARBA" id="ARBA00022452"/>
    </source>
</evidence>
<evidence type="ECO:0000313" key="18">
    <source>
        <dbReference type="Proteomes" id="UP000025061"/>
    </source>
</evidence>
<feature type="domain" description="TonB-dependent receptor plug" evidence="16">
    <location>
        <begin position="51"/>
        <end position="159"/>
    </location>
</feature>
<evidence type="ECO:0000256" key="4">
    <source>
        <dbReference type="ARBA" id="ARBA00022496"/>
    </source>
</evidence>
<keyword evidence="7" id="KW-0406">Ion transport</keyword>
<dbReference type="PANTHER" id="PTHR32552:SF81">
    <property type="entry name" value="TONB-DEPENDENT OUTER MEMBRANE RECEPTOR"/>
    <property type="match status" value="1"/>
</dbReference>
<proteinExistence type="inferred from homology"/>
<evidence type="ECO:0000259" key="16">
    <source>
        <dbReference type="Pfam" id="PF07715"/>
    </source>
</evidence>
<evidence type="ECO:0000256" key="14">
    <source>
        <dbReference type="SAM" id="SignalP"/>
    </source>
</evidence>
<evidence type="ECO:0000256" key="9">
    <source>
        <dbReference type="ARBA" id="ARBA00023136"/>
    </source>
</evidence>
<organism evidence="17 18">
    <name type="scientific">Hyphomonas hirschiana VP5</name>
    <dbReference type="NCBI Taxonomy" id="1280951"/>
    <lineage>
        <taxon>Bacteria</taxon>
        <taxon>Pseudomonadati</taxon>
        <taxon>Pseudomonadota</taxon>
        <taxon>Alphaproteobacteria</taxon>
        <taxon>Hyphomonadales</taxon>
        <taxon>Hyphomonadaceae</taxon>
        <taxon>Hyphomonas</taxon>
    </lineage>
</organism>
<evidence type="ECO:0000313" key="17">
    <source>
        <dbReference type="EMBL" id="KCZ90541.1"/>
    </source>
</evidence>
<dbReference type="Gene3D" id="2.40.170.20">
    <property type="entry name" value="TonB-dependent receptor, beta-barrel domain"/>
    <property type="match status" value="1"/>
</dbReference>
<protein>
    <submittedName>
        <fullName evidence="17">Outer membrane receptor (OMR) family protein</fullName>
    </submittedName>
</protein>
<keyword evidence="9 11" id="KW-0472">Membrane</keyword>